<accession>A0A101RRT8</accession>
<protein>
    <submittedName>
        <fullName evidence="1">Uncharacterized protein</fullName>
    </submittedName>
</protein>
<gene>
    <name evidence="1" type="ORF">AQJ54_35720</name>
</gene>
<reference evidence="1 2" key="1">
    <citation type="submission" date="2015-10" db="EMBL/GenBank/DDBJ databases">
        <title>Draft genome sequence of Streptomyces griseorubiginosus DSM 40469, type strain for the species Streptomyces griseorubiginosus.</title>
        <authorList>
            <person name="Ruckert C."/>
            <person name="Winkler A."/>
            <person name="Kalinowski J."/>
            <person name="Kampfer P."/>
            <person name="Glaeser S."/>
        </authorList>
    </citation>
    <scope>NUCLEOTIDE SEQUENCE [LARGE SCALE GENOMIC DNA]</scope>
    <source>
        <strain evidence="1 2">DSM 40469</strain>
    </source>
</reference>
<proteinExistence type="predicted"/>
<comment type="caution">
    <text evidence="1">The sequence shown here is derived from an EMBL/GenBank/DDBJ whole genome shotgun (WGS) entry which is preliminary data.</text>
</comment>
<dbReference type="EMBL" id="LMWV01000031">
    <property type="protein sequence ID" value="KUN60577.1"/>
    <property type="molecule type" value="Genomic_DNA"/>
</dbReference>
<dbReference type="RefSeq" id="WP_159055598.1">
    <property type="nucleotide sequence ID" value="NZ_JBPJFL010000001.1"/>
</dbReference>
<dbReference type="AlphaFoldDB" id="A0A101RRT8"/>
<evidence type="ECO:0000313" key="2">
    <source>
        <dbReference type="Proteomes" id="UP000054375"/>
    </source>
</evidence>
<name>A0A101RRT8_9ACTN</name>
<organism evidence="1 2">
    <name type="scientific">Streptomyces griseorubiginosus</name>
    <dbReference type="NCBI Taxonomy" id="67304"/>
    <lineage>
        <taxon>Bacteria</taxon>
        <taxon>Bacillati</taxon>
        <taxon>Actinomycetota</taxon>
        <taxon>Actinomycetes</taxon>
        <taxon>Kitasatosporales</taxon>
        <taxon>Streptomycetaceae</taxon>
        <taxon>Streptomyces</taxon>
    </lineage>
</organism>
<evidence type="ECO:0000313" key="1">
    <source>
        <dbReference type="EMBL" id="KUN60577.1"/>
    </source>
</evidence>
<sequence length="272" mass="29903">MDFSDQVSRLARAHQLGAALSADMGAWGGSTPYGVRASIAEDRLSWELRLQVSQSPPLAEWGFRFGEAVNHLRAALDNLIVAIARQTGVTDEKHLKGLMFPICGTLKEWKSRQKALACLPDWCRDALEQVQPFQRSEHGGTLDEDLLLVLRELDNSTKHHLQVKPDLAPQAIRHAPTVEFETEAGAAASVPPDTEVITGPFEDGAVLLRYRTKGRIKSIKGQYNYTAQVQAVCPDGRSHGVTDLLAALWEYTRIVMRHVMGAAEQAEGRSGA</sequence>
<keyword evidence="2" id="KW-1185">Reference proteome</keyword>
<dbReference type="Proteomes" id="UP000054375">
    <property type="component" value="Unassembled WGS sequence"/>
</dbReference>